<feature type="transmembrane region" description="Helical" evidence="8">
    <location>
        <begin position="485"/>
        <end position="508"/>
    </location>
</feature>
<dbReference type="Pfam" id="PF16178">
    <property type="entry name" value="Anoct_dimer"/>
    <property type="match status" value="1"/>
</dbReference>
<feature type="region of interest" description="Disordered" evidence="9">
    <location>
        <begin position="844"/>
        <end position="875"/>
    </location>
</feature>
<comment type="similarity">
    <text evidence="2 8">Belongs to the anoctamin family.</text>
</comment>
<reference evidence="13" key="1">
    <citation type="submission" date="2025-08" db="UniProtKB">
        <authorList>
            <consortium name="RefSeq"/>
        </authorList>
    </citation>
    <scope>IDENTIFICATION</scope>
</reference>
<evidence type="ECO:0000256" key="2">
    <source>
        <dbReference type="ARBA" id="ARBA00009671"/>
    </source>
</evidence>
<organism evidence="12 13">
    <name type="scientific">Biomphalaria glabrata</name>
    <name type="common">Bloodfluke planorb</name>
    <name type="synonym">Freshwater snail</name>
    <dbReference type="NCBI Taxonomy" id="6526"/>
    <lineage>
        <taxon>Eukaryota</taxon>
        <taxon>Metazoa</taxon>
        <taxon>Spiralia</taxon>
        <taxon>Lophotrochozoa</taxon>
        <taxon>Mollusca</taxon>
        <taxon>Gastropoda</taxon>
        <taxon>Heterobranchia</taxon>
        <taxon>Euthyneura</taxon>
        <taxon>Panpulmonata</taxon>
        <taxon>Hygrophila</taxon>
        <taxon>Lymnaeoidea</taxon>
        <taxon>Planorbidae</taxon>
        <taxon>Biomphalaria</taxon>
    </lineage>
</organism>
<dbReference type="InterPro" id="IPR049452">
    <property type="entry name" value="Anoctamin_TM"/>
</dbReference>
<proteinExistence type="inferred from homology"/>
<dbReference type="AlphaFoldDB" id="A0A9W3B6U0"/>
<evidence type="ECO:0000256" key="1">
    <source>
        <dbReference type="ARBA" id="ARBA00004651"/>
    </source>
</evidence>
<keyword evidence="5 8" id="KW-1133">Transmembrane helix</keyword>
<name>A0A9W3B6U0_BIOGL</name>
<dbReference type="GO" id="GO:0005886">
    <property type="term" value="C:plasma membrane"/>
    <property type="evidence" value="ECO:0007669"/>
    <property type="project" value="UniProtKB-SubCell"/>
</dbReference>
<dbReference type="OrthoDB" id="296386at2759"/>
<feature type="compositionally biased region" description="Basic residues" evidence="9">
    <location>
        <begin position="858"/>
        <end position="868"/>
    </location>
</feature>
<feature type="transmembrane region" description="Helical" evidence="8">
    <location>
        <begin position="743"/>
        <end position="768"/>
    </location>
</feature>
<gene>
    <name evidence="13" type="primary">LOC106075340</name>
</gene>
<feature type="transmembrane region" description="Helical" evidence="8">
    <location>
        <begin position="523"/>
        <end position="542"/>
    </location>
</feature>
<keyword evidence="4 8" id="KW-0812">Transmembrane</keyword>
<dbReference type="Proteomes" id="UP001165740">
    <property type="component" value="Chromosome 8"/>
</dbReference>
<evidence type="ECO:0000256" key="8">
    <source>
        <dbReference type="RuleBase" id="RU280814"/>
    </source>
</evidence>
<dbReference type="GO" id="GO:0005254">
    <property type="term" value="F:chloride channel activity"/>
    <property type="evidence" value="ECO:0007669"/>
    <property type="project" value="TreeGrafter"/>
</dbReference>
<sequence>MDAKSFKESTTLGGGKVNPHISQYSTVQFEDVVAASRMAARKMKKDHRAKAKKHPRHHLHPFEKRYSSLSEKNKLIPEKKCIDYVLIYTKNHEIDSSESNKIEQEKKANYRQRFEEKLKKEGFTIDEYEAHDHVYVKLYCPFKRLCKEAERVKLEMPLKDCKIPEPPPVGFIQKFADKYLETDGDIADFVSAPFRMSKIHLFDGHEDPGNFFRPSIRSLLVHHILINIDIASERKEKNKTKNGIDAVQQEESRCLELCKSIVCFCKSAPLQPVDEQSGKAVKKKGLQFLLMKNVYTDTLVLHDELTKTDLPSDTQTVDKRKELDQKWSRFYKFQPMWQIRNYFGEKIGLYFAWTGVLITTLWIPMLFGVAVFIYGLYESLTDTATKPNATSLGLQDVLEDVKEAFDNDVTPFFALFICCWGTIFLEVWKRRCSFLAYEWDVDQFETNEPDRPQFYGTVVKRDPITDSLAWFYPFKLQLLKFSTSAAVLIFMVCVVVASVFAVIVYRVIMNIDYCPDLPNKECLLLTTIVSSILNAVSILILGKIYDKLAVVLTDWENHRTQTSYDDSLIIKLFAFQFVNSYASCFYVAFLRGNGSLFKDRYVDTCEGSCMAQLSFQILTLMIIKPFPKFFKDIGLPLLKKILICLRRLCCQKNQVELTEENSAQQSQELFLERERLKPDLDDFTMGEYTEKVILYGFLMLFACSFPLAPLMAIVICLIDIRVDAKRLLYLFRRPIAHIAEDIGMWYNILNFVNFVGVLTNAFIIAFTSSWGSQFDITGKLAVVIGFEHIVFILKFLLAYLIPDVSEDVKLAIRREKYLVQRKMDNESKPINDFTKLYPDEVINEEDSENDEKKDASPARRKRHRKGNKKPVDEETEVQQINAFDEVSEIQDVPKMHSTFSTSDSRLVTKPKKNSYIDSVFHLKFRSSSFHKIPTDDSSTEILISEA</sequence>
<evidence type="ECO:0000313" key="13">
    <source>
        <dbReference type="RefSeq" id="XP_055895105.1"/>
    </source>
</evidence>
<evidence type="ECO:0000259" key="10">
    <source>
        <dbReference type="Pfam" id="PF04547"/>
    </source>
</evidence>
<keyword evidence="6 8" id="KW-0472">Membrane</keyword>
<feature type="transmembrane region" description="Helical" evidence="8">
    <location>
        <begin position="409"/>
        <end position="428"/>
    </location>
</feature>
<dbReference type="InterPro" id="IPR032394">
    <property type="entry name" value="Anoct_dimer"/>
</dbReference>
<feature type="domain" description="Anoctamin dimerisation" evidence="11">
    <location>
        <begin position="79"/>
        <end position="249"/>
    </location>
</feature>
<evidence type="ECO:0000256" key="4">
    <source>
        <dbReference type="ARBA" id="ARBA00022692"/>
    </source>
</evidence>
<dbReference type="InterPro" id="IPR007632">
    <property type="entry name" value="Anoctamin"/>
</dbReference>
<feature type="transmembrane region" description="Helical" evidence="8">
    <location>
        <begin position="780"/>
        <end position="801"/>
    </location>
</feature>
<feature type="transmembrane region" description="Helical" evidence="8">
    <location>
        <begin position="692"/>
        <end position="722"/>
    </location>
</feature>
<dbReference type="PANTHER" id="PTHR12308:SF73">
    <property type="entry name" value="ANOCTAMIN"/>
    <property type="match status" value="1"/>
</dbReference>
<feature type="domain" description="Anoctamin transmembrane" evidence="10">
    <location>
        <begin position="339"/>
        <end position="815"/>
    </location>
</feature>
<evidence type="ECO:0000256" key="9">
    <source>
        <dbReference type="SAM" id="MobiDB-lite"/>
    </source>
</evidence>
<keyword evidence="12" id="KW-1185">Reference proteome</keyword>
<evidence type="ECO:0000256" key="5">
    <source>
        <dbReference type="ARBA" id="ARBA00022989"/>
    </source>
</evidence>
<evidence type="ECO:0000256" key="7">
    <source>
        <dbReference type="ARBA" id="ARBA00023180"/>
    </source>
</evidence>
<evidence type="ECO:0000256" key="3">
    <source>
        <dbReference type="ARBA" id="ARBA00022475"/>
    </source>
</evidence>
<dbReference type="Pfam" id="PF04547">
    <property type="entry name" value="Anoctamin"/>
    <property type="match status" value="1"/>
</dbReference>
<protein>
    <recommendedName>
        <fullName evidence="8">Anoctamin</fullName>
    </recommendedName>
</protein>
<feature type="transmembrane region" description="Helical" evidence="8">
    <location>
        <begin position="568"/>
        <end position="589"/>
    </location>
</feature>
<dbReference type="GO" id="GO:0046983">
    <property type="term" value="F:protein dimerization activity"/>
    <property type="evidence" value="ECO:0007669"/>
    <property type="project" value="InterPro"/>
</dbReference>
<dbReference type="GeneID" id="106075340"/>
<evidence type="ECO:0000259" key="11">
    <source>
        <dbReference type="Pfam" id="PF16178"/>
    </source>
</evidence>
<dbReference type="RefSeq" id="XP_055895105.1">
    <property type="nucleotide sequence ID" value="XM_056039130.1"/>
</dbReference>
<accession>A0A9W3B6U0</accession>
<dbReference type="PANTHER" id="PTHR12308">
    <property type="entry name" value="ANOCTAMIN"/>
    <property type="match status" value="1"/>
</dbReference>
<comment type="subcellular location">
    <subcellularLocation>
        <location evidence="1">Cell membrane</location>
        <topology evidence="1">Multi-pass membrane protein</topology>
    </subcellularLocation>
    <subcellularLocation>
        <location evidence="8">Membrane</location>
        <topology evidence="8">Multi-pass membrane protein</topology>
    </subcellularLocation>
</comment>
<keyword evidence="7" id="KW-0325">Glycoprotein</keyword>
<feature type="transmembrane region" description="Helical" evidence="8">
    <location>
        <begin position="350"/>
        <end position="377"/>
    </location>
</feature>
<keyword evidence="3" id="KW-1003">Cell membrane</keyword>
<dbReference type="OMA" id="NLWANTY"/>
<evidence type="ECO:0000256" key="6">
    <source>
        <dbReference type="ARBA" id="ARBA00023136"/>
    </source>
</evidence>
<evidence type="ECO:0000313" key="12">
    <source>
        <dbReference type="Proteomes" id="UP001165740"/>
    </source>
</evidence>